<dbReference type="GO" id="GO:0002143">
    <property type="term" value="P:tRNA wobble position uridine thiolation"/>
    <property type="evidence" value="ECO:0007669"/>
    <property type="project" value="TreeGrafter"/>
</dbReference>
<evidence type="ECO:0000313" key="5">
    <source>
        <dbReference type="EMBL" id="PWN34200.1"/>
    </source>
</evidence>
<dbReference type="PANTHER" id="PTHR20882">
    <property type="entry name" value="CYTOPLASMIC TRNA 2-THIOLATION PROTEIN 2"/>
    <property type="match status" value="1"/>
</dbReference>
<dbReference type="HAMAP" id="MF_03054">
    <property type="entry name" value="CTU2"/>
    <property type="match status" value="1"/>
</dbReference>
<dbReference type="InterPro" id="IPR014729">
    <property type="entry name" value="Rossmann-like_a/b/a_fold"/>
</dbReference>
<comment type="function">
    <text evidence="3">Plays a central role in 2-thiolation of mcm(5)S(2)U at tRNA wobble positions of tRNA(Lys), tRNA(Glu) and tRNA(Gln). May act by forming a heterodimer with NCS6 that ligates sulfur from thiocarboxylated URM1 onto the uridine of tRNAs at wobble position. Prior mcm(5) tRNA modification by the elongator complex is required for 2-thiolation. May also be involved in protein urmylation.</text>
</comment>
<comment type="pathway">
    <text evidence="3">tRNA modification; 5-methoxycarbonylmethyl-2-thiouridine-tRNA biosynthesis.</text>
</comment>
<protein>
    <recommendedName>
        <fullName evidence="3">Cytoplasmic tRNA 2-thiolation protein 2</fullName>
    </recommendedName>
</protein>
<dbReference type="SUPFAM" id="SSF52402">
    <property type="entry name" value="Adenine nucleotide alpha hydrolases-like"/>
    <property type="match status" value="1"/>
</dbReference>
<sequence>MTQESLNDGQTNGSGSGPSYPDGSLAKRVAATLPLHPADKRASSTNLKRPVCLRCKKEPSTIVVQTSKFCTSCFSFYFEGKVRTGLEQARICAYIKRMEGEEQQQQPQSSQQPDPTASSKFGNARQSKSGRVLLGLSGGPNSRALLRMLREHLLPPPNYDAKKGKPHEVFAVDVVYIDDSALQPTTESRTEEVRQLVEEEGGESVGFNFIPLRIEDVFEEDKATTCTAGFKQARSISDKIVQVSSLDALRSLFSTIRPEKVPRTALANARSRAEDMHRLLITHLLRREAERREVSCLLTGENATRRAIRTIEGLGRGQGHKMPMEEGPIRFRDVYLLKPLSDVTSKEVTFYLRTNNINSLIPDDLIVSELLSEQDGSGSGNKASIGRLTESLINLLEGNVPGTISTVNRTSSKLVFNDEEASHIAANEEEDKSDQVFEAVGPSMPLRRRKQTKESNGAGSAIAELEQNVRGLGLGGQGAKVYLSVKSWPHSTGHHACPLCQMPAQRGLQEWRKALTVDKKQEEEKVEKVDEQYPINLSDLLCYACNLLLDTPETSPSDQTMPLPLFVLEDAQRRIKEKRL</sequence>
<comment type="similarity">
    <text evidence="3">Belongs to the CTU2/NCS2 family.</text>
</comment>
<dbReference type="OrthoDB" id="25129at2759"/>
<dbReference type="GO" id="GO:0000049">
    <property type="term" value="F:tRNA binding"/>
    <property type="evidence" value="ECO:0007669"/>
    <property type="project" value="InterPro"/>
</dbReference>
<organism evidence="5 6">
    <name type="scientific">Meira miltonrushii</name>
    <dbReference type="NCBI Taxonomy" id="1280837"/>
    <lineage>
        <taxon>Eukaryota</taxon>
        <taxon>Fungi</taxon>
        <taxon>Dikarya</taxon>
        <taxon>Basidiomycota</taxon>
        <taxon>Ustilaginomycotina</taxon>
        <taxon>Exobasidiomycetes</taxon>
        <taxon>Exobasidiales</taxon>
        <taxon>Brachybasidiaceae</taxon>
        <taxon>Meira</taxon>
    </lineage>
</organism>
<evidence type="ECO:0000256" key="4">
    <source>
        <dbReference type="SAM" id="MobiDB-lite"/>
    </source>
</evidence>
<dbReference type="PANTHER" id="PTHR20882:SF14">
    <property type="entry name" value="CYTOPLASMIC TRNA 2-THIOLATION PROTEIN 2"/>
    <property type="match status" value="1"/>
</dbReference>
<feature type="region of interest" description="Disordered" evidence="4">
    <location>
        <begin position="1"/>
        <end position="25"/>
    </location>
</feature>
<feature type="region of interest" description="Disordered" evidence="4">
    <location>
        <begin position="102"/>
        <end position="126"/>
    </location>
</feature>
<feature type="compositionally biased region" description="Polar residues" evidence="4">
    <location>
        <begin position="1"/>
        <end position="11"/>
    </location>
</feature>
<comment type="subcellular location">
    <subcellularLocation>
        <location evidence="3">Cytoplasm</location>
    </subcellularLocation>
</comment>
<dbReference type="AlphaFoldDB" id="A0A316V9M3"/>
<evidence type="ECO:0000256" key="1">
    <source>
        <dbReference type="ARBA" id="ARBA00022490"/>
    </source>
</evidence>
<keyword evidence="2 3" id="KW-0819">tRNA processing</keyword>
<evidence type="ECO:0000256" key="3">
    <source>
        <dbReference type="HAMAP-Rule" id="MF_03054"/>
    </source>
</evidence>
<evidence type="ECO:0000313" key="6">
    <source>
        <dbReference type="Proteomes" id="UP000245771"/>
    </source>
</evidence>
<dbReference type="InParanoid" id="A0A316V9M3"/>
<accession>A0A316V9M3</accession>
<dbReference type="FunCoup" id="A0A316V9M3">
    <property type="interactions" value="202"/>
</dbReference>
<feature type="compositionally biased region" description="Low complexity" evidence="4">
    <location>
        <begin position="103"/>
        <end position="113"/>
    </location>
</feature>
<evidence type="ECO:0000256" key="2">
    <source>
        <dbReference type="ARBA" id="ARBA00022694"/>
    </source>
</evidence>
<dbReference type="UniPathway" id="UPA00988"/>
<dbReference type="Proteomes" id="UP000245771">
    <property type="component" value="Unassembled WGS sequence"/>
</dbReference>
<gene>
    <name evidence="3" type="primary">NCS2</name>
    <name evidence="3" type="synonym">CTU2</name>
    <name evidence="5" type="ORF">FA14DRAFT_191276</name>
</gene>
<dbReference type="GO" id="GO:0005829">
    <property type="term" value="C:cytosol"/>
    <property type="evidence" value="ECO:0007669"/>
    <property type="project" value="TreeGrafter"/>
</dbReference>
<reference evidence="5 6" key="1">
    <citation type="journal article" date="2018" name="Mol. Biol. Evol.">
        <title>Broad Genomic Sampling Reveals a Smut Pathogenic Ancestry of the Fungal Clade Ustilaginomycotina.</title>
        <authorList>
            <person name="Kijpornyongpan T."/>
            <person name="Mondo S.J."/>
            <person name="Barry K."/>
            <person name="Sandor L."/>
            <person name="Lee J."/>
            <person name="Lipzen A."/>
            <person name="Pangilinan J."/>
            <person name="LaButti K."/>
            <person name="Hainaut M."/>
            <person name="Henrissat B."/>
            <person name="Grigoriev I.V."/>
            <person name="Spatafora J.W."/>
            <person name="Aime M.C."/>
        </authorList>
    </citation>
    <scope>NUCLEOTIDE SEQUENCE [LARGE SCALE GENOMIC DNA]</scope>
    <source>
        <strain evidence="5 6">MCA 3882</strain>
    </source>
</reference>
<keyword evidence="1 3" id="KW-0963">Cytoplasm</keyword>
<dbReference type="Gene3D" id="3.40.50.620">
    <property type="entry name" value="HUPs"/>
    <property type="match status" value="1"/>
</dbReference>
<dbReference type="EMBL" id="KZ819604">
    <property type="protein sequence ID" value="PWN34200.1"/>
    <property type="molecule type" value="Genomic_DNA"/>
</dbReference>
<keyword evidence="6" id="KW-1185">Reference proteome</keyword>
<feature type="compositionally biased region" description="Polar residues" evidence="4">
    <location>
        <begin position="114"/>
        <end position="126"/>
    </location>
</feature>
<dbReference type="STRING" id="1280837.A0A316V9M3"/>
<proteinExistence type="inferred from homology"/>
<dbReference type="GO" id="GO:0016779">
    <property type="term" value="F:nucleotidyltransferase activity"/>
    <property type="evidence" value="ECO:0007669"/>
    <property type="project" value="UniProtKB-UniRule"/>
</dbReference>
<dbReference type="GO" id="GO:0032447">
    <property type="term" value="P:protein urmylation"/>
    <property type="evidence" value="ECO:0007669"/>
    <property type="project" value="UniProtKB-UniRule"/>
</dbReference>
<dbReference type="Pfam" id="PF10288">
    <property type="entry name" value="CTU2"/>
    <property type="match status" value="1"/>
</dbReference>
<dbReference type="GO" id="GO:0016783">
    <property type="term" value="F:sulfurtransferase activity"/>
    <property type="evidence" value="ECO:0007669"/>
    <property type="project" value="TreeGrafter"/>
</dbReference>
<dbReference type="InterPro" id="IPR019407">
    <property type="entry name" value="CTU2"/>
</dbReference>
<name>A0A316V9M3_9BASI</name>